<protein>
    <recommendedName>
        <fullName evidence="3">Transcription initiation factor IIF subunit beta</fullName>
    </recommendedName>
    <alternativeName>
        <fullName evidence="9">TFIIF medium subunit</fullName>
    </alternativeName>
    <alternativeName>
        <fullName evidence="8">TFIIF-beta</fullName>
    </alternativeName>
</protein>
<evidence type="ECO:0000256" key="7">
    <source>
        <dbReference type="ARBA" id="ARBA00023242"/>
    </source>
</evidence>
<gene>
    <name evidence="13" type="ORF">AAP_04750</name>
</gene>
<keyword evidence="7" id="KW-0539">Nucleus</keyword>
<dbReference type="Pfam" id="PF02270">
    <property type="entry name" value="TFIIF_beta"/>
    <property type="match status" value="1"/>
</dbReference>
<dbReference type="InterPro" id="IPR036390">
    <property type="entry name" value="WH_DNA-bd_sf"/>
</dbReference>
<evidence type="ECO:0000259" key="11">
    <source>
        <dbReference type="Pfam" id="PF02270"/>
    </source>
</evidence>
<evidence type="ECO:0000256" key="3">
    <source>
        <dbReference type="ARBA" id="ARBA00021453"/>
    </source>
</evidence>
<feature type="compositionally biased region" description="Acidic residues" evidence="10">
    <location>
        <begin position="362"/>
        <end position="373"/>
    </location>
</feature>
<proteinExistence type="inferred from homology"/>
<dbReference type="PANTHER" id="PTHR10445:SF0">
    <property type="entry name" value="GENERAL TRANSCRIPTION FACTOR IIF SUBUNIT 2"/>
    <property type="match status" value="1"/>
</dbReference>
<dbReference type="SUPFAM" id="SSF46785">
    <property type="entry name" value="Winged helix' DNA-binding domain"/>
    <property type="match status" value="1"/>
</dbReference>
<evidence type="ECO:0000256" key="5">
    <source>
        <dbReference type="ARBA" id="ARBA00023125"/>
    </source>
</evidence>
<comment type="subcellular location">
    <subcellularLocation>
        <location evidence="1">Nucleus</location>
    </subcellularLocation>
</comment>
<dbReference type="InterPro" id="IPR036388">
    <property type="entry name" value="WH-like_DNA-bd_sf"/>
</dbReference>
<keyword evidence="4" id="KW-0805">Transcription regulation</keyword>
<comment type="caution">
    <text evidence="13">The sequence shown here is derived from an EMBL/GenBank/DDBJ whole genome shotgun (WGS) entry which is preliminary data.</text>
</comment>
<feature type="region of interest" description="Disordered" evidence="10">
    <location>
        <begin position="339"/>
        <end position="373"/>
    </location>
</feature>
<feature type="domain" description="TFIIF beta subunit HTH" evidence="11">
    <location>
        <begin position="267"/>
        <end position="331"/>
    </location>
</feature>
<dbReference type="VEuPathDB" id="FungiDB:AAP_04750"/>
<dbReference type="InterPro" id="IPR003196">
    <property type="entry name" value="TFIIF_beta"/>
</dbReference>
<dbReference type="GO" id="GO:0003743">
    <property type="term" value="F:translation initiation factor activity"/>
    <property type="evidence" value="ECO:0007669"/>
    <property type="project" value="UniProtKB-KW"/>
</dbReference>
<feature type="region of interest" description="Disordered" evidence="10">
    <location>
        <begin position="1"/>
        <end position="38"/>
    </location>
</feature>
<keyword evidence="13" id="KW-0396">Initiation factor</keyword>
<dbReference type="GO" id="GO:0006367">
    <property type="term" value="P:transcription initiation at RNA polymerase II promoter"/>
    <property type="evidence" value="ECO:0007669"/>
    <property type="project" value="InterPro"/>
</dbReference>
<accession>A0A167WBZ6</accession>
<keyword evidence="5" id="KW-0238">DNA-binding</keyword>
<evidence type="ECO:0000256" key="9">
    <source>
        <dbReference type="ARBA" id="ARBA00081863"/>
    </source>
</evidence>
<evidence type="ECO:0000256" key="4">
    <source>
        <dbReference type="ARBA" id="ARBA00023015"/>
    </source>
</evidence>
<dbReference type="FunFam" id="1.10.10.10:FF:000035">
    <property type="entry name" value="General transcription factor IIF subunit 2"/>
    <property type="match status" value="1"/>
</dbReference>
<dbReference type="Proteomes" id="UP000242877">
    <property type="component" value="Unassembled WGS sequence"/>
</dbReference>
<evidence type="ECO:0000256" key="2">
    <source>
        <dbReference type="ARBA" id="ARBA00009543"/>
    </source>
</evidence>
<dbReference type="EMBL" id="AZGZ01000024">
    <property type="protein sequence ID" value="KZZ88652.1"/>
    <property type="molecule type" value="Genomic_DNA"/>
</dbReference>
<dbReference type="PANTHER" id="PTHR10445">
    <property type="entry name" value="GENERAL TRANSCRIPTION FACTOR IIF SUBUNIT 2"/>
    <property type="match status" value="1"/>
</dbReference>
<evidence type="ECO:0000256" key="10">
    <source>
        <dbReference type="SAM" id="MobiDB-lite"/>
    </source>
</evidence>
<evidence type="ECO:0000256" key="6">
    <source>
        <dbReference type="ARBA" id="ARBA00023163"/>
    </source>
</evidence>
<dbReference type="Pfam" id="PF17683">
    <property type="entry name" value="TFIIF_beta_N"/>
    <property type="match status" value="1"/>
</dbReference>
<evidence type="ECO:0000256" key="8">
    <source>
        <dbReference type="ARBA" id="ARBA00081473"/>
    </source>
</evidence>
<keyword evidence="13" id="KW-0648">Protein biosynthesis</keyword>
<name>A0A167WBZ6_9EURO</name>
<keyword evidence="6" id="KW-0804">Transcription</keyword>
<dbReference type="InterPro" id="IPR011039">
    <property type="entry name" value="TFIIF_interaction"/>
</dbReference>
<organism evidence="13 14">
    <name type="scientific">Ascosphaera apis ARSEF 7405</name>
    <dbReference type="NCBI Taxonomy" id="392613"/>
    <lineage>
        <taxon>Eukaryota</taxon>
        <taxon>Fungi</taxon>
        <taxon>Dikarya</taxon>
        <taxon>Ascomycota</taxon>
        <taxon>Pezizomycotina</taxon>
        <taxon>Eurotiomycetes</taxon>
        <taxon>Eurotiomycetidae</taxon>
        <taxon>Onygenales</taxon>
        <taxon>Ascosphaeraceae</taxon>
        <taxon>Ascosphaera</taxon>
    </lineage>
</organism>
<dbReference type="CDD" id="cd07980">
    <property type="entry name" value="TFIIF_beta"/>
    <property type="match status" value="1"/>
</dbReference>
<dbReference type="Gene3D" id="1.10.10.10">
    <property type="entry name" value="Winged helix-like DNA-binding domain superfamily/Winged helix DNA-binding domain"/>
    <property type="match status" value="1"/>
</dbReference>
<evidence type="ECO:0000313" key="13">
    <source>
        <dbReference type="EMBL" id="KZZ88652.1"/>
    </source>
</evidence>
<sequence length="373" mass="42721">MSAPSQSYDAHQHSDISMPDAPIKDEHQGGAGHDLDDDIYEDTGDLDFSQAMQDVWLARLPKSLWEAWSKLDADDEIEIGTLRVEGPPEDIKRISLRVHDSVRTPTVPRDYNLRRQNMRANASFVVPNTYIFSEKDLPGHVDKANILFNESQTHGRSYLYEQMKKDSKKKTKSKKWEPYIRKTIPKSTAIVGKVHDEFNCQPVQNEEYERIAQAMAFEAHKPKKETIFLEKITADMRNPKSAIAADKSTFIQVSKPQAKKVQDNKTIRIPQNELLDLIFGCFKKYRYWPFKALKEELKQPEAYIKQSLELVAQLIRSGPYAMTWELKPEYKESSYELMTPQNSGAEIAPTTEGSPEGMSDGEQGDEDVQFEDV</sequence>
<dbReference type="GO" id="GO:0005674">
    <property type="term" value="C:transcription factor TFIIF complex"/>
    <property type="evidence" value="ECO:0007669"/>
    <property type="project" value="InterPro"/>
</dbReference>
<dbReference type="AlphaFoldDB" id="A0A167WBZ6"/>
<keyword evidence="14" id="KW-1185">Reference proteome</keyword>
<dbReference type="SUPFAM" id="SSF50916">
    <property type="entry name" value="Rap30/74 interaction domains"/>
    <property type="match status" value="1"/>
</dbReference>
<reference evidence="13 14" key="1">
    <citation type="journal article" date="2016" name="Genome Biol. Evol.">
        <title>Divergent and convergent evolution of fungal pathogenicity.</title>
        <authorList>
            <person name="Shang Y."/>
            <person name="Xiao G."/>
            <person name="Zheng P."/>
            <person name="Cen K."/>
            <person name="Zhan S."/>
            <person name="Wang C."/>
        </authorList>
    </citation>
    <scope>NUCLEOTIDE SEQUENCE [LARGE SCALE GENOMIC DNA]</scope>
    <source>
        <strain evidence="13 14">ARSEF 7405</strain>
    </source>
</reference>
<evidence type="ECO:0000256" key="1">
    <source>
        <dbReference type="ARBA" id="ARBA00004123"/>
    </source>
</evidence>
<evidence type="ECO:0000259" key="12">
    <source>
        <dbReference type="Pfam" id="PF17683"/>
    </source>
</evidence>
<dbReference type="InterPro" id="IPR040504">
    <property type="entry name" value="TFIIF_beta_N"/>
</dbReference>
<feature type="domain" description="TFIIF beta subunit N-terminal" evidence="12">
    <location>
        <begin position="53"/>
        <end position="203"/>
    </location>
</feature>
<comment type="similarity">
    <text evidence="2">Belongs to the TFIIF beta subunit family.</text>
</comment>
<evidence type="ECO:0000313" key="14">
    <source>
        <dbReference type="Proteomes" id="UP000242877"/>
    </source>
</evidence>
<dbReference type="InterPro" id="IPR040450">
    <property type="entry name" value="TFIIF_beta_HTH"/>
</dbReference>
<dbReference type="GO" id="GO:0003677">
    <property type="term" value="F:DNA binding"/>
    <property type="evidence" value="ECO:0007669"/>
    <property type="project" value="UniProtKB-KW"/>
</dbReference>
<dbReference type="OrthoDB" id="26094at2759"/>